<evidence type="ECO:0000313" key="7">
    <source>
        <dbReference type="EMBL" id="OHT05909.1"/>
    </source>
</evidence>
<dbReference type="PROSITE" id="PS00518">
    <property type="entry name" value="ZF_RING_1"/>
    <property type="match status" value="1"/>
</dbReference>
<proteinExistence type="predicted"/>
<comment type="caution">
    <text evidence="7">The sequence shown here is derived from an EMBL/GenBank/DDBJ whole genome shotgun (WGS) entry which is preliminary data.</text>
</comment>
<keyword evidence="1" id="KW-0479">Metal-binding</keyword>
<evidence type="ECO:0000256" key="3">
    <source>
        <dbReference type="ARBA" id="ARBA00022833"/>
    </source>
</evidence>
<dbReference type="SMART" id="SM00184">
    <property type="entry name" value="RING"/>
    <property type="match status" value="1"/>
</dbReference>
<dbReference type="SUPFAM" id="SSF57850">
    <property type="entry name" value="RING/U-box"/>
    <property type="match status" value="1"/>
</dbReference>
<keyword evidence="3" id="KW-0862">Zinc</keyword>
<sequence length="206" mass="23592">MLAKKHLHSIVPSENMDLNFNTAPSKRVFRKNTRKSLAPPKLKNHFFIDSCSNDENDEIDSYIIDQKVQAKDRFDYEKRSGNSMNSSSDSTPILEEIDNFVENAENNYSEEEVRYLKKRLQQNGLILTFESTPIINDNQCGICIDNSTNSVVCICGHVFCQSCIDNWLKHSSLCPICQTNLTNTKYIKIRNTLDNDPMESTSLIIE</sequence>
<dbReference type="EMBL" id="MLAK01000742">
    <property type="protein sequence ID" value="OHT05909.1"/>
    <property type="molecule type" value="Genomic_DNA"/>
</dbReference>
<feature type="coiled-coil region" evidence="5">
    <location>
        <begin position="94"/>
        <end position="121"/>
    </location>
</feature>
<dbReference type="RefSeq" id="XP_068359045.1">
    <property type="nucleotide sequence ID" value="XM_068504801.1"/>
</dbReference>
<evidence type="ECO:0000259" key="6">
    <source>
        <dbReference type="PROSITE" id="PS50089"/>
    </source>
</evidence>
<keyword evidence="8" id="KW-1185">Reference proteome</keyword>
<dbReference type="Pfam" id="PF13923">
    <property type="entry name" value="zf-C3HC4_2"/>
    <property type="match status" value="1"/>
</dbReference>
<evidence type="ECO:0000256" key="5">
    <source>
        <dbReference type="SAM" id="Coils"/>
    </source>
</evidence>
<dbReference type="Gene3D" id="3.30.40.10">
    <property type="entry name" value="Zinc/RING finger domain, C3HC4 (zinc finger)"/>
    <property type="match status" value="1"/>
</dbReference>
<keyword evidence="2 4" id="KW-0863">Zinc-finger</keyword>
<evidence type="ECO:0000256" key="1">
    <source>
        <dbReference type="ARBA" id="ARBA00022723"/>
    </source>
</evidence>
<protein>
    <recommendedName>
        <fullName evidence="6">RING-type domain-containing protein</fullName>
    </recommendedName>
</protein>
<dbReference type="Proteomes" id="UP000179807">
    <property type="component" value="Unassembled WGS sequence"/>
</dbReference>
<dbReference type="InterPro" id="IPR047126">
    <property type="entry name" value="RNF141-like"/>
</dbReference>
<dbReference type="InterPro" id="IPR001841">
    <property type="entry name" value="Znf_RING"/>
</dbReference>
<dbReference type="PANTHER" id="PTHR12109">
    <property type="entry name" value="RING FINGER PROTEIN 141-RELATED"/>
    <property type="match status" value="1"/>
</dbReference>
<evidence type="ECO:0000313" key="8">
    <source>
        <dbReference type="Proteomes" id="UP000179807"/>
    </source>
</evidence>
<dbReference type="AlphaFoldDB" id="A0A1J4K8Z6"/>
<dbReference type="VEuPathDB" id="TrichDB:TRFO_26183"/>
<name>A0A1J4K8Z6_9EUKA</name>
<dbReference type="PROSITE" id="PS50089">
    <property type="entry name" value="ZF_RING_2"/>
    <property type="match status" value="1"/>
</dbReference>
<organism evidence="7 8">
    <name type="scientific">Tritrichomonas foetus</name>
    <dbReference type="NCBI Taxonomy" id="1144522"/>
    <lineage>
        <taxon>Eukaryota</taxon>
        <taxon>Metamonada</taxon>
        <taxon>Parabasalia</taxon>
        <taxon>Tritrichomonadida</taxon>
        <taxon>Tritrichomonadidae</taxon>
        <taxon>Tritrichomonas</taxon>
    </lineage>
</organism>
<dbReference type="InterPro" id="IPR013083">
    <property type="entry name" value="Znf_RING/FYVE/PHD"/>
</dbReference>
<dbReference type="GeneID" id="94839505"/>
<reference evidence="7" key="1">
    <citation type="submission" date="2016-10" db="EMBL/GenBank/DDBJ databases">
        <authorList>
            <person name="Benchimol M."/>
            <person name="Almeida L.G."/>
            <person name="Vasconcelos A.T."/>
            <person name="Perreira-Neves A."/>
            <person name="Rosa I.A."/>
            <person name="Tasca T."/>
            <person name="Bogo M.R."/>
            <person name="de Souza W."/>
        </authorList>
    </citation>
    <scope>NUCLEOTIDE SEQUENCE [LARGE SCALE GENOMIC DNA]</scope>
    <source>
        <strain evidence="7">K</strain>
    </source>
</reference>
<gene>
    <name evidence="7" type="ORF">TRFO_26183</name>
</gene>
<dbReference type="GO" id="GO:0008270">
    <property type="term" value="F:zinc ion binding"/>
    <property type="evidence" value="ECO:0007669"/>
    <property type="project" value="UniProtKB-KW"/>
</dbReference>
<accession>A0A1J4K8Z6</accession>
<dbReference type="OrthoDB" id="302966at2759"/>
<keyword evidence="5" id="KW-0175">Coiled coil</keyword>
<evidence type="ECO:0000256" key="4">
    <source>
        <dbReference type="PROSITE-ProRule" id="PRU00175"/>
    </source>
</evidence>
<dbReference type="InterPro" id="IPR017907">
    <property type="entry name" value="Znf_RING_CS"/>
</dbReference>
<evidence type="ECO:0000256" key="2">
    <source>
        <dbReference type="ARBA" id="ARBA00022771"/>
    </source>
</evidence>
<feature type="domain" description="RING-type" evidence="6">
    <location>
        <begin position="140"/>
        <end position="178"/>
    </location>
</feature>